<reference evidence="1" key="1">
    <citation type="submission" date="2021-02" db="EMBL/GenBank/DDBJ databases">
        <authorList>
            <person name="Nowell W R."/>
        </authorList>
    </citation>
    <scope>NUCLEOTIDE SEQUENCE</scope>
</reference>
<comment type="caution">
    <text evidence="1">The sequence shown here is derived from an EMBL/GenBank/DDBJ whole genome shotgun (WGS) entry which is preliminary data.</text>
</comment>
<dbReference type="EMBL" id="CAJOBI010210368">
    <property type="protein sequence ID" value="CAF5016489.1"/>
    <property type="molecule type" value="Genomic_DNA"/>
</dbReference>
<dbReference type="AlphaFoldDB" id="A0A8S3DHR5"/>
<evidence type="ECO:0000313" key="1">
    <source>
        <dbReference type="EMBL" id="CAF5016489.1"/>
    </source>
</evidence>
<proteinExistence type="predicted"/>
<organism evidence="1 2">
    <name type="scientific">Rotaria magnacalcarata</name>
    <dbReference type="NCBI Taxonomy" id="392030"/>
    <lineage>
        <taxon>Eukaryota</taxon>
        <taxon>Metazoa</taxon>
        <taxon>Spiralia</taxon>
        <taxon>Gnathifera</taxon>
        <taxon>Rotifera</taxon>
        <taxon>Eurotatoria</taxon>
        <taxon>Bdelloidea</taxon>
        <taxon>Philodinida</taxon>
        <taxon>Philodinidae</taxon>
        <taxon>Rotaria</taxon>
    </lineage>
</organism>
<evidence type="ECO:0000313" key="2">
    <source>
        <dbReference type="Proteomes" id="UP000676336"/>
    </source>
</evidence>
<sequence length="54" mass="6126">MAASSSSMDLSMRTNRLKPIQVVPWNVKDNVYVMQQGDTSNGDATFKDWSRTIF</sequence>
<name>A0A8S3DHR5_9BILA</name>
<gene>
    <name evidence="1" type="ORF">SMN809_LOCUS57445</name>
</gene>
<accession>A0A8S3DHR5</accession>
<protein>
    <submittedName>
        <fullName evidence="1">Uncharacterized protein</fullName>
    </submittedName>
</protein>
<feature type="non-terminal residue" evidence="1">
    <location>
        <position position="1"/>
    </location>
</feature>
<dbReference type="Proteomes" id="UP000676336">
    <property type="component" value="Unassembled WGS sequence"/>
</dbReference>